<name>A0ABR7IAK7_9FIRM</name>
<gene>
    <name evidence="2" type="ORF">H8Z76_07945</name>
</gene>
<keyword evidence="3" id="KW-1185">Reference proteome</keyword>
<feature type="transmembrane region" description="Helical" evidence="1">
    <location>
        <begin position="45"/>
        <end position="70"/>
    </location>
</feature>
<evidence type="ECO:0000313" key="2">
    <source>
        <dbReference type="EMBL" id="MBC5753957.1"/>
    </source>
</evidence>
<keyword evidence="1" id="KW-0472">Membrane</keyword>
<dbReference type="Proteomes" id="UP000621540">
    <property type="component" value="Unassembled WGS sequence"/>
</dbReference>
<comment type="caution">
    <text evidence="2">The sequence shown here is derived from an EMBL/GenBank/DDBJ whole genome shotgun (WGS) entry which is preliminary data.</text>
</comment>
<keyword evidence="1" id="KW-0812">Transmembrane</keyword>
<keyword evidence="1" id="KW-1133">Transmembrane helix</keyword>
<protein>
    <submittedName>
        <fullName evidence="2">Uncharacterized protein</fullName>
    </submittedName>
</protein>
<reference evidence="2 3" key="1">
    <citation type="submission" date="2020-08" db="EMBL/GenBank/DDBJ databases">
        <title>Genome public.</title>
        <authorList>
            <person name="Liu C."/>
            <person name="Sun Q."/>
        </authorList>
    </citation>
    <scope>NUCLEOTIDE SEQUENCE [LARGE SCALE GENOMIC DNA]</scope>
    <source>
        <strain evidence="2 3">BX0805</strain>
    </source>
</reference>
<evidence type="ECO:0000256" key="1">
    <source>
        <dbReference type="SAM" id="Phobius"/>
    </source>
</evidence>
<evidence type="ECO:0000313" key="3">
    <source>
        <dbReference type="Proteomes" id="UP000621540"/>
    </source>
</evidence>
<organism evidence="2 3">
    <name type="scientific">Roseburia yibonii</name>
    <dbReference type="NCBI Taxonomy" id="2763063"/>
    <lineage>
        <taxon>Bacteria</taxon>
        <taxon>Bacillati</taxon>
        <taxon>Bacillota</taxon>
        <taxon>Clostridia</taxon>
        <taxon>Lachnospirales</taxon>
        <taxon>Lachnospiraceae</taxon>
        <taxon>Roseburia</taxon>
    </lineage>
</organism>
<sequence length="83" mass="10126">MSERKKAVSMRLRAFWYHRQLALIKRRYYRTHSWLWHSCRRILKLLRMIMTGGIVSLFLFLAAVGTVTLIHPVMRQLLLQFFY</sequence>
<proteinExistence type="predicted"/>
<dbReference type="RefSeq" id="WP_022515158.1">
    <property type="nucleotide sequence ID" value="NZ_JACOQH010000005.1"/>
</dbReference>
<accession>A0ABR7IAK7</accession>
<dbReference type="EMBL" id="JACOQH010000005">
    <property type="protein sequence ID" value="MBC5753957.1"/>
    <property type="molecule type" value="Genomic_DNA"/>
</dbReference>